<dbReference type="InterPro" id="IPR000792">
    <property type="entry name" value="Tscrpt_reg_LuxR_C"/>
</dbReference>
<dbReference type="RefSeq" id="WP_197262528.1">
    <property type="nucleotide sequence ID" value="NZ_JANSGW010000006.1"/>
</dbReference>
<dbReference type="CDD" id="cd16917">
    <property type="entry name" value="HATPase_UhpB-NarQ-NarX-like"/>
    <property type="match status" value="1"/>
</dbReference>
<name>A0AAP3G6M8_BRELA</name>
<dbReference type="InterPro" id="IPR058245">
    <property type="entry name" value="NreC/VraR/RcsB-like_REC"/>
</dbReference>
<dbReference type="PANTHER" id="PTHR43214:SF24">
    <property type="entry name" value="TRANSCRIPTIONAL REGULATORY PROTEIN NARL-RELATED"/>
    <property type="match status" value="1"/>
</dbReference>
<reference evidence="15" key="1">
    <citation type="submission" date="2022-09" db="EMBL/GenBank/DDBJ databases">
        <title>Genome analysis and characterization of larvicidal activity of Brevibacillus strains.</title>
        <authorList>
            <person name="Patrusheva E.V."/>
            <person name="Izotova A.O."/>
            <person name="Toshchakov S.V."/>
            <person name="Sineoky S.P."/>
        </authorList>
    </citation>
    <scope>NUCLEOTIDE SEQUENCE</scope>
    <source>
        <strain evidence="15">VKPM_B-13247</strain>
    </source>
</reference>
<evidence type="ECO:0000259" key="14">
    <source>
        <dbReference type="PROSITE" id="PS50110"/>
    </source>
</evidence>
<dbReference type="Gene3D" id="3.40.50.2300">
    <property type="match status" value="1"/>
</dbReference>
<dbReference type="SUPFAM" id="SSF52172">
    <property type="entry name" value="CheY-like"/>
    <property type="match status" value="1"/>
</dbReference>
<dbReference type="CDD" id="cd06170">
    <property type="entry name" value="LuxR_C_like"/>
    <property type="match status" value="1"/>
</dbReference>
<dbReference type="SUPFAM" id="SSF55874">
    <property type="entry name" value="ATPase domain of HSP90 chaperone/DNA topoisomerase II/histidine kinase"/>
    <property type="match status" value="1"/>
</dbReference>
<dbReference type="Pfam" id="PF02518">
    <property type="entry name" value="HATPase_c"/>
    <property type="match status" value="1"/>
</dbReference>
<dbReference type="Proteomes" id="UP001077662">
    <property type="component" value="Unassembled WGS sequence"/>
</dbReference>
<evidence type="ECO:0000256" key="11">
    <source>
        <dbReference type="SAM" id="Phobius"/>
    </source>
</evidence>
<evidence type="ECO:0000256" key="8">
    <source>
        <dbReference type="ARBA" id="ARBA00023125"/>
    </source>
</evidence>
<evidence type="ECO:0000256" key="1">
    <source>
        <dbReference type="ARBA" id="ARBA00022553"/>
    </source>
</evidence>
<evidence type="ECO:0000259" key="13">
    <source>
        <dbReference type="PROSITE" id="PS50109"/>
    </source>
</evidence>
<gene>
    <name evidence="15" type="ORF">O0554_06175</name>
</gene>
<evidence type="ECO:0000259" key="12">
    <source>
        <dbReference type="PROSITE" id="PS50043"/>
    </source>
</evidence>
<dbReference type="InterPro" id="IPR003594">
    <property type="entry name" value="HATPase_dom"/>
</dbReference>
<keyword evidence="4 15" id="KW-0418">Kinase</keyword>
<feature type="transmembrane region" description="Helical" evidence="11">
    <location>
        <begin position="132"/>
        <end position="156"/>
    </location>
</feature>
<dbReference type="Pfam" id="PF00196">
    <property type="entry name" value="GerE"/>
    <property type="match status" value="1"/>
</dbReference>
<dbReference type="GO" id="GO:0000155">
    <property type="term" value="F:phosphorelay sensor kinase activity"/>
    <property type="evidence" value="ECO:0007669"/>
    <property type="project" value="InterPro"/>
</dbReference>
<dbReference type="SMART" id="SM00387">
    <property type="entry name" value="HATPase_c"/>
    <property type="match status" value="1"/>
</dbReference>
<dbReference type="SMART" id="SM00421">
    <property type="entry name" value="HTH_LUXR"/>
    <property type="match status" value="1"/>
</dbReference>
<evidence type="ECO:0000256" key="10">
    <source>
        <dbReference type="PROSITE-ProRule" id="PRU00169"/>
    </source>
</evidence>
<evidence type="ECO:0000256" key="3">
    <source>
        <dbReference type="ARBA" id="ARBA00022741"/>
    </source>
</evidence>
<evidence type="ECO:0000313" key="15">
    <source>
        <dbReference type="EMBL" id="MCZ0806508.1"/>
    </source>
</evidence>
<dbReference type="PROSITE" id="PS50109">
    <property type="entry name" value="HIS_KIN"/>
    <property type="match status" value="1"/>
</dbReference>
<keyword evidence="5" id="KW-0067">ATP-binding</keyword>
<feature type="domain" description="HTH luxR-type" evidence="12">
    <location>
        <begin position="528"/>
        <end position="593"/>
    </location>
</feature>
<evidence type="ECO:0000256" key="5">
    <source>
        <dbReference type="ARBA" id="ARBA00022840"/>
    </source>
</evidence>
<dbReference type="CDD" id="cd17535">
    <property type="entry name" value="REC_NarL-like"/>
    <property type="match status" value="1"/>
</dbReference>
<dbReference type="InterPro" id="IPR011712">
    <property type="entry name" value="Sig_transdc_His_kin_sub3_dim/P"/>
</dbReference>
<dbReference type="InterPro" id="IPR036890">
    <property type="entry name" value="HATPase_C_sf"/>
</dbReference>
<comment type="caution">
    <text evidence="15">The sequence shown here is derived from an EMBL/GenBank/DDBJ whole genome shotgun (WGS) entry which is preliminary data.</text>
</comment>
<evidence type="ECO:0000256" key="2">
    <source>
        <dbReference type="ARBA" id="ARBA00022679"/>
    </source>
</evidence>
<dbReference type="GO" id="GO:0016020">
    <property type="term" value="C:membrane"/>
    <property type="evidence" value="ECO:0007669"/>
    <property type="project" value="InterPro"/>
</dbReference>
<keyword evidence="9" id="KW-0804">Transcription</keyword>
<keyword evidence="8" id="KW-0238">DNA-binding</keyword>
<keyword evidence="11" id="KW-0472">Membrane</keyword>
<accession>A0AAP3G6M8</accession>
<feature type="transmembrane region" description="Helical" evidence="11">
    <location>
        <begin position="107"/>
        <end position="126"/>
    </location>
</feature>
<dbReference type="Pfam" id="PF07730">
    <property type="entry name" value="HisKA_3"/>
    <property type="match status" value="1"/>
</dbReference>
<evidence type="ECO:0000256" key="4">
    <source>
        <dbReference type="ARBA" id="ARBA00022777"/>
    </source>
</evidence>
<feature type="transmembrane region" description="Helical" evidence="11">
    <location>
        <begin position="43"/>
        <end position="66"/>
    </location>
</feature>
<dbReference type="Pfam" id="PF00072">
    <property type="entry name" value="Response_reg"/>
    <property type="match status" value="1"/>
</dbReference>
<evidence type="ECO:0000256" key="9">
    <source>
        <dbReference type="ARBA" id="ARBA00023163"/>
    </source>
</evidence>
<sequence length="596" mass="68400">MFATLKQWFWYDWVLLCIRFIIWLSLMLTTIQHQDHLTVPLWIIILWEVISFSVPWICLMFSYRYYLVTEMVLFGGVCFYLTLLFPAAYLAFLMPTFMIAANSAHKSYRWSGSITIVLFPLLIAIFSRGIDVWVIILQIGLAFAMGFSFHLLVLNYRQNEIIRNQKLVLEQYLSQIERITLLEERDRLSKDLHDMMGHSYTSIIMGMEILRTELKTKDGELKLDSLLQLARNSMEGVRAYLHQIDSPQESLPLIVTLQQVAEDFQKHAKVNVRTRIIGAEYMVSKQAKMTLYRSLQESLTNAVRHGQSTEIIVSLHFEPQQTRLDVQDNGFGVDGWKDGFGLTSMKERATQLQGRVTIYSEKGEGTLISCVLPRLVQLFDERIRLCIVGDHSFIRESLYTILDGQEDLQVVGMAEDGEQAVELCGSLNPDLVLMDLEMSNQDGIRATKIIKEKWPDIRVLILSTFQDTERAKEIMRSGADGYLLKSIEIRELAETIRLVYRGGTIIDQDLFRRMWDGNDKVESVGSKSGGKKYGLTKRELEVLNLLSQGIRYKTIASKLYLSNGTVRNYASTLYDKLGVNNREEAVQKARDTGLLS</sequence>
<dbReference type="AlphaFoldDB" id="A0AAP3G6M8"/>
<feature type="transmembrane region" description="Helical" evidence="11">
    <location>
        <begin position="13"/>
        <end position="31"/>
    </location>
</feature>
<feature type="domain" description="Response regulatory" evidence="14">
    <location>
        <begin position="384"/>
        <end position="500"/>
    </location>
</feature>
<keyword evidence="6" id="KW-0902">Two-component regulatory system</keyword>
<evidence type="ECO:0000256" key="6">
    <source>
        <dbReference type="ARBA" id="ARBA00023012"/>
    </source>
</evidence>
<dbReference type="SMART" id="SM00448">
    <property type="entry name" value="REC"/>
    <property type="match status" value="1"/>
</dbReference>
<keyword evidence="11" id="KW-0812">Transmembrane</keyword>
<dbReference type="GO" id="GO:0046983">
    <property type="term" value="F:protein dimerization activity"/>
    <property type="evidence" value="ECO:0007669"/>
    <property type="project" value="InterPro"/>
</dbReference>
<dbReference type="Gene3D" id="1.20.5.1930">
    <property type="match status" value="1"/>
</dbReference>
<dbReference type="PANTHER" id="PTHR43214">
    <property type="entry name" value="TWO-COMPONENT RESPONSE REGULATOR"/>
    <property type="match status" value="1"/>
</dbReference>
<dbReference type="InterPro" id="IPR005467">
    <property type="entry name" value="His_kinase_dom"/>
</dbReference>
<feature type="transmembrane region" description="Helical" evidence="11">
    <location>
        <begin position="72"/>
        <end position="95"/>
    </location>
</feature>
<dbReference type="GO" id="GO:0005524">
    <property type="term" value="F:ATP binding"/>
    <property type="evidence" value="ECO:0007669"/>
    <property type="project" value="UniProtKB-KW"/>
</dbReference>
<dbReference type="EMBL" id="JAPTNE010000006">
    <property type="protein sequence ID" value="MCZ0806508.1"/>
    <property type="molecule type" value="Genomic_DNA"/>
</dbReference>
<dbReference type="InterPro" id="IPR001789">
    <property type="entry name" value="Sig_transdc_resp-reg_receiver"/>
</dbReference>
<keyword evidence="7" id="KW-0805">Transcription regulation</keyword>
<evidence type="ECO:0000256" key="7">
    <source>
        <dbReference type="ARBA" id="ARBA00023015"/>
    </source>
</evidence>
<protein>
    <submittedName>
        <fullName evidence="15">Hybrid sensor histidine kinase/response regulator transcription factor</fullName>
    </submittedName>
</protein>
<dbReference type="GO" id="GO:0003677">
    <property type="term" value="F:DNA binding"/>
    <property type="evidence" value="ECO:0007669"/>
    <property type="project" value="UniProtKB-KW"/>
</dbReference>
<proteinExistence type="predicted"/>
<organism evidence="15 16">
    <name type="scientific">Brevibacillus laterosporus</name>
    <name type="common">Bacillus laterosporus</name>
    <dbReference type="NCBI Taxonomy" id="1465"/>
    <lineage>
        <taxon>Bacteria</taxon>
        <taxon>Bacillati</taxon>
        <taxon>Bacillota</taxon>
        <taxon>Bacilli</taxon>
        <taxon>Bacillales</taxon>
        <taxon>Paenibacillaceae</taxon>
        <taxon>Brevibacillus</taxon>
    </lineage>
</organism>
<dbReference type="InterPro" id="IPR011006">
    <property type="entry name" value="CheY-like_superfamily"/>
</dbReference>
<dbReference type="SUPFAM" id="SSF46894">
    <property type="entry name" value="C-terminal effector domain of the bipartite response regulators"/>
    <property type="match status" value="1"/>
</dbReference>
<evidence type="ECO:0000313" key="16">
    <source>
        <dbReference type="Proteomes" id="UP001077662"/>
    </source>
</evidence>
<dbReference type="InterPro" id="IPR039420">
    <property type="entry name" value="WalR-like"/>
</dbReference>
<feature type="domain" description="Histidine kinase" evidence="13">
    <location>
        <begin position="191"/>
        <end position="376"/>
    </location>
</feature>
<dbReference type="PRINTS" id="PR00038">
    <property type="entry name" value="HTHLUXR"/>
</dbReference>
<dbReference type="PROSITE" id="PS50043">
    <property type="entry name" value="HTH_LUXR_2"/>
    <property type="match status" value="1"/>
</dbReference>
<dbReference type="InterPro" id="IPR016032">
    <property type="entry name" value="Sig_transdc_resp-reg_C-effctor"/>
</dbReference>
<dbReference type="Gene3D" id="3.30.565.10">
    <property type="entry name" value="Histidine kinase-like ATPase, C-terminal domain"/>
    <property type="match status" value="1"/>
</dbReference>
<keyword evidence="1 10" id="KW-0597">Phosphoprotein</keyword>
<dbReference type="PROSITE" id="PS50110">
    <property type="entry name" value="RESPONSE_REGULATORY"/>
    <property type="match status" value="1"/>
</dbReference>
<keyword evidence="3" id="KW-0547">Nucleotide-binding</keyword>
<dbReference type="GO" id="GO:0006355">
    <property type="term" value="P:regulation of DNA-templated transcription"/>
    <property type="evidence" value="ECO:0007669"/>
    <property type="project" value="InterPro"/>
</dbReference>
<keyword evidence="11" id="KW-1133">Transmembrane helix</keyword>
<keyword evidence="2" id="KW-0808">Transferase</keyword>
<feature type="modified residue" description="4-aspartylphosphate" evidence="10">
    <location>
        <position position="435"/>
    </location>
</feature>